<organism evidence="4 5">
    <name type="scientific">Acetitomaculum ruminis DSM 5522</name>
    <dbReference type="NCBI Taxonomy" id="1120918"/>
    <lineage>
        <taxon>Bacteria</taxon>
        <taxon>Bacillati</taxon>
        <taxon>Bacillota</taxon>
        <taxon>Clostridia</taxon>
        <taxon>Lachnospirales</taxon>
        <taxon>Lachnospiraceae</taxon>
        <taxon>Acetitomaculum</taxon>
    </lineage>
</organism>
<keyword evidence="2" id="KW-0560">Oxidoreductase</keyword>
<dbReference type="PRINTS" id="PR00080">
    <property type="entry name" value="SDRFAMILY"/>
</dbReference>
<comment type="similarity">
    <text evidence="1 3">Belongs to the short-chain dehydrogenases/reductases (SDR) family.</text>
</comment>
<name>A0A1I1AH39_9FIRM</name>
<dbReference type="PANTHER" id="PTHR42901">
    <property type="entry name" value="ALCOHOL DEHYDROGENASE"/>
    <property type="match status" value="1"/>
</dbReference>
<dbReference type="AlphaFoldDB" id="A0A1I1AH39"/>
<dbReference type="OrthoDB" id="9808814at2"/>
<dbReference type="InterPro" id="IPR002347">
    <property type="entry name" value="SDR_fam"/>
</dbReference>
<reference evidence="4 5" key="1">
    <citation type="submission" date="2016-10" db="EMBL/GenBank/DDBJ databases">
        <authorList>
            <person name="de Groot N.N."/>
        </authorList>
    </citation>
    <scope>NUCLEOTIDE SEQUENCE [LARGE SCALE GENOMIC DNA]</scope>
    <source>
        <strain evidence="4 5">DSM 5522</strain>
    </source>
</reference>
<dbReference type="InterPro" id="IPR036291">
    <property type="entry name" value="NAD(P)-bd_dom_sf"/>
</dbReference>
<evidence type="ECO:0000256" key="2">
    <source>
        <dbReference type="ARBA" id="ARBA00023002"/>
    </source>
</evidence>
<dbReference type="GO" id="GO:0016491">
    <property type="term" value="F:oxidoreductase activity"/>
    <property type="evidence" value="ECO:0007669"/>
    <property type="project" value="UniProtKB-KW"/>
</dbReference>
<dbReference type="PIRSF" id="PIRSF000126">
    <property type="entry name" value="11-beta-HSD1"/>
    <property type="match status" value="1"/>
</dbReference>
<evidence type="ECO:0000256" key="1">
    <source>
        <dbReference type="ARBA" id="ARBA00006484"/>
    </source>
</evidence>
<dbReference type="RefSeq" id="WP_092874704.1">
    <property type="nucleotide sequence ID" value="NZ_FOJY01000027.1"/>
</dbReference>
<dbReference type="PANTHER" id="PTHR42901:SF1">
    <property type="entry name" value="ALCOHOL DEHYDROGENASE"/>
    <property type="match status" value="1"/>
</dbReference>
<dbReference type="STRING" id="1120918.SAMN05216249_12719"/>
<dbReference type="PRINTS" id="PR00081">
    <property type="entry name" value="GDHRDH"/>
</dbReference>
<evidence type="ECO:0000313" key="4">
    <source>
        <dbReference type="EMBL" id="SFB37321.1"/>
    </source>
</evidence>
<gene>
    <name evidence="4" type="ORF">SAMN05216249_12719</name>
</gene>
<dbReference type="Gene3D" id="3.40.50.720">
    <property type="entry name" value="NAD(P)-binding Rossmann-like Domain"/>
    <property type="match status" value="1"/>
</dbReference>
<evidence type="ECO:0000313" key="5">
    <source>
        <dbReference type="Proteomes" id="UP000198838"/>
    </source>
</evidence>
<protein>
    <recommendedName>
        <fullName evidence="6">Ketoacyl reductase</fullName>
    </recommendedName>
</protein>
<sequence length="259" mass="29080">MDKEYAVITGASSGIGLEFARIFASKGYNLLLIARRENRLKNICRKLEMDYNIKANYIACDLSKVFEIIQTFSEINNYNVKYFINNAGFGDSGKYSETSIKKELSMTDVNVKAVQLFTKLILQKFMLEDKGYILNVASSAGLLPAGPYMAAYYASKAFVTSYTKAIAYELKEAGSHVYIGALCPGPVDTEFNKVANVKFSMKGISAKKCAYEAYHSMKQRKVIIVPDFFTGILIKVSRLIPEKILLPILASFQKKKFYE</sequence>
<keyword evidence="5" id="KW-1185">Reference proteome</keyword>
<dbReference type="Proteomes" id="UP000198838">
    <property type="component" value="Unassembled WGS sequence"/>
</dbReference>
<evidence type="ECO:0008006" key="6">
    <source>
        <dbReference type="Google" id="ProtNLM"/>
    </source>
</evidence>
<dbReference type="SUPFAM" id="SSF51735">
    <property type="entry name" value="NAD(P)-binding Rossmann-fold domains"/>
    <property type="match status" value="1"/>
</dbReference>
<dbReference type="Pfam" id="PF00106">
    <property type="entry name" value="adh_short"/>
    <property type="match status" value="1"/>
</dbReference>
<dbReference type="EMBL" id="FOJY01000027">
    <property type="protein sequence ID" value="SFB37321.1"/>
    <property type="molecule type" value="Genomic_DNA"/>
</dbReference>
<accession>A0A1I1AH39</accession>
<proteinExistence type="inferred from homology"/>
<evidence type="ECO:0000256" key="3">
    <source>
        <dbReference type="RuleBase" id="RU000363"/>
    </source>
</evidence>